<dbReference type="RefSeq" id="WP_214300625.1">
    <property type="nucleotide sequence ID" value="NZ_JAHDYS010000015.1"/>
</dbReference>
<proteinExistence type="inferred from homology"/>
<evidence type="ECO:0000313" key="7">
    <source>
        <dbReference type="Proteomes" id="UP000784128"/>
    </source>
</evidence>
<dbReference type="CDD" id="cd18126">
    <property type="entry name" value="GAPDH_I_C"/>
    <property type="match status" value="1"/>
</dbReference>
<dbReference type="PROSITE" id="PS00071">
    <property type="entry name" value="GAPDH"/>
    <property type="match status" value="1"/>
</dbReference>
<dbReference type="SUPFAM" id="SSF51735">
    <property type="entry name" value="NAD(P)-binding Rossmann-fold domains"/>
    <property type="match status" value="1"/>
</dbReference>
<accession>A0ABS5UBG0</accession>
<evidence type="ECO:0000259" key="5">
    <source>
        <dbReference type="SMART" id="SM00846"/>
    </source>
</evidence>
<dbReference type="EMBL" id="JAHDYS010000015">
    <property type="protein sequence ID" value="MBT1073020.1"/>
    <property type="molecule type" value="Genomic_DNA"/>
</dbReference>
<dbReference type="InterPro" id="IPR020830">
    <property type="entry name" value="GlycerAld_3-P_DH_AS"/>
</dbReference>
<dbReference type="InterPro" id="IPR020831">
    <property type="entry name" value="GlycerAld/Erythrose_P_DH"/>
</dbReference>
<evidence type="ECO:0000256" key="2">
    <source>
        <dbReference type="ARBA" id="ARBA00023002"/>
    </source>
</evidence>
<dbReference type="SMART" id="SM00846">
    <property type="entry name" value="Gp_dh_N"/>
    <property type="match status" value="1"/>
</dbReference>
<reference evidence="6 7" key="1">
    <citation type="submission" date="2021-05" db="EMBL/GenBank/DDBJ databases">
        <title>The draft genome of Geobacter chapellei DSM 13688.</title>
        <authorList>
            <person name="Xu Z."/>
            <person name="Masuda Y."/>
            <person name="Itoh H."/>
            <person name="Senoo K."/>
        </authorList>
    </citation>
    <scope>NUCLEOTIDE SEQUENCE [LARGE SCALE GENOMIC DNA]</scope>
    <source>
        <strain evidence="6 7">DSM 13688</strain>
    </source>
</reference>
<dbReference type="SUPFAM" id="SSF55347">
    <property type="entry name" value="Glyceraldehyde-3-phosphate dehydrogenase-like, C-terminal domain"/>
    <property type="match status" value="1"/>
</dbReference>
<dbReference type="PIRSF" id="PIRSF000149">
    <property type="entry name" value="GAP_DH"/>
    <property type="match status" value="1"/>
</dbReference>
<dbReference type="NCBIfam" id="TIGR01534">
    <property type="entry name" value="GAPDH-I"/>
    <property type="match status" value="1"/>
</dbReference>
<comment type="similarity">
    <text evidence="1 3">Belongs to the glyceraldehyde-3-phosphate dehydrogenase family.</text>
</comment>
<gene>
    <name evidence="6" type="primary">gap</name>
    <name evidence="6" type="ORF">KJB30_14600</name>
</gene>
<organism evidence="6 7">
    <name type="scientific">Pelotalea chapellei</name>
    <dbReference type="NCBI Taxonomy" id="44671"/>
    <lineage>
        <taxon>Bacteria</taxon>
        <taxon>Pseudomonadati</taxon>
        <taxon>Thermodesulfobacteriota</taxon>
        <taxon>Desulfuromonadia</taxon>
        <taxon>Geobacterales</taxon>
        <taxon>Geobacteraceae</taxon>
        <taxon>Pelotalea</taxon>
    </lineage>
</organism>
<dbReference type="PANTHER" id="PTHR43148">
    <property type="entry name" value="GLYCERALDEHYDE-3-PHOSPHATE DEHYDROGENASE 2"/>
    <property type="match status" value="1"/>
</dbReference>
<keyword evidence="2 4" id="KW-0560">Oxidoreductase</keyword>
<dbReference type="PRINTS" id="PR00078">
    <property type="entry name" value="G3PDHDRGNASE"/>
</dbReference>
<dbReference type="Pfam" id="PF02800">
    <property type="entry name" value="Gp_dh_C"/>
    <property type="match status" value="1"/>
</dbReference>
<feature type="domain" description="Glyceraldehyde 3-phosphate dehydrogenase NAD(P) binding" evidence="5">
    <location>
        <begin position="3"/>
        <end position="152"/>
    </location>
</feature>
<dbReference type="Pfam" id="PF00044">
    <property type="entry name" value="Gp_dh_N"/>
    <property type="match status" value="1"/>
</dbReference>
<protein>
    <recommendedName>
        <fullName evidence="4">Glyceraldehyde-3-phosphate dehydrogenase</fullName>
        <ecNumber evidence="4">1.2.1.-</ecNumber>
    </recommendedName>
</protein>
<evidence type="ECO:0000256" key="3">
    <source>
        <dbReference type="RuleBase" id="RU000397"/>
    </source>
</evidence>
<dbReference type="InterPro" id="IPR020829">
    <property type="entry name" value="GlycerAld_3-P_DH_cat"/>
</dbReference>
<keyword evidence="7" id="KW-1185">Reference proteome</keyword>
<dbReference type="CDD" id="cd05214">
    <property type="entry name" value="GAPDH_I_N"/>
    <property type="match status" value="1"/>
</dbReference>
<dbReference type="InterPro" id="IPR036291">
    <property type="entry name" value="NAD(P)-bd_dom_sf"/>
</dbReference>
<evidence type="ECO:0000256" key="1">
    <source>
        <dbReference type="ARBA" id="ARBA00007406"/>
    </source>
</evidence>
<comment type="caution">
    <text evidence="6">The sequence shown here is derived from an EMBL/GenBank/DDBJ whole genome shotgun (WGS) entry which is preliminary data.</text>
</comment>
<dbReference type="EC" id="1.2.1.-" evidence="4"/>
<evidence type="ECO:0000256" key="4">
    <source>
        <dbReference type="RuleBase" id="RU361160"/>
    </source>
</evidence>
<dbReference type="Gene3D" id="3.40.50.720">
    <property type="entry name" value="NAD(P)-binding Rossmann-like Domain"/>
    <property type="match status" value="1"/>
</dbReference>
<dbReference type="InterPro" id="IPR006424">
    <property type="entry name" value="Glyceraldehyde-3-P_DH_1"/>
</dbReference>
<sequence length="334" mass="35634">MALRVAINGFGRIGRMVLRAASQDKNIKFIAINDLTDAATLAHLFKYDSVHGIFPGTVEHTSDSLIINGVAIKIYAVKNPAELPWKSDEIDVVLEATGLFTAKEKAEMHIQAGAKKVVVSAPATNEDITIVMGVNDHLYDPQKHVIISNASCTTNCLAPVAKVLHEAFGIEKGLVTTVHSYTNDQNILDLPHKDLRRARAAALSMIPTTTGAAKAVSLVLPELKGKLDGMAIRVPTPNVSVIDLVATVSKKADTASVNEALKAASVGPLKGILGFSEEPLVSVDFNGNALSSIVDASCTKVIGDNMVKVISWYDNEAGFSNRVVDLFKLIASKQ</sequence>
<name>A0ABS5UBG0_9BACT</name>
<dbReference type="InterPro" id="IPR020828">
    <property type="entry name" value="GlycerAld_3-P_DH_NAD(P)-bd"/>
</dbReference>
<dbReference type="Gene3D" id="3.30.360.10">
    <property type="entry name" value="Dihydrodipicolinate Reductase, domain 2"/>
    <property type="match status" value="1"/>
</dbReference>
<evidence type="ECO:0000313" key="6">
    <source>
        <dbReference type="EMBL" id="MBT1073020.1"/>
    </source>
</evidence>
<dbReference type="Proteomes" id="UP000784128">
    <property type="component" value="Unassembled WGS sequence"/>
</dbReference>